<evidence type="ECO:0000256" key="4">
    <source>
        <dbReference type="ARBA" id="ARBA00022989"/>
    </source>
</evidence>
<keyword evidence="8" id="KW-1185">Reference proteome</keyword>
<sequence length="479" mass="52310">MSNKYSARLSNQDLQPAKKTWSWYNIFSFWMSDVHSIGGYVVAASLFTLGLTSWQVLLALVVGICIVQVCANLIAKPSQISGVPYAVISRQAFGVYGANIPALIRGVIAVSWYGIQTWLASNALMLILLNFFPTLSAFTHTTFLNLSLLGWACFSFIWVVQAVIFWKGMETIKKFIDWAGPMIYVVMLALVAWIINKAGWHNINFDLSEKDAVHGSAVGQFVIAVALVVSYFSGPLLNFGDFSRYTKNMSAVRKGNLWGLPVNFIFFSLITVILVSGTFSITGKMITDPLATVALVDSTTAVVLGVITVLLATVGINIVANFVSAGFDFSNVSPSKISFRTGGMIAAVGSVVITPWNLFNSPEIIHYTLDVLAAFIGPLFGILIADFYFIKKQNVDVDALFSESKQGAYWYKNGINPHAVVALLLSVIVGLVITLTPALSAFAPFTWFIGVILGGMIYRTIARKTEVRTVVMKETAVHK</sequence>
<accession>A0ABU6DNX9</accession>
<dbReference type="InterPro" id="IPR045225">
    <property type="entry name" value="Uracil/uridine/allantoin_perm"/>
</dbReference>
<feature type="transmembrane region" description="Helical" evidence="6">
    <location>
        <begin position="364"/>
        <end position="389"/>
    </location>
</feature>
<dbReference type="PANTHER" id="PTHR30618">
    <property type="entry name" value="NCS1 FAMILY PURINE/PYRIMIDINE TRANSPORTER"/>
    <property type="match status" value="1"/>
</dbReference>
<evidence type="ECO:0000256" key="1">
    <source>
        <dbReference type="ARBA" id="ARBA00004141"/>
    </source>
</evidence>
<feature type="transmembrane region" description="Helical" evidence="6">
    <location>
        <begin position="337"/>
        <end position="358"/>
    </location>
</feature>
<evidence type="ECO:0000256" key="2">
    <source>
        <dbReference type="ARBA" id="ARBA00008974"/>
    </source>
</evidence>
<feature type="transmembrane region" description="Helical" evidence="6">
    <location>
        <begin position="215"/>
        <end position="237"/>
    </location>
</feature>
<gene>
    <name evidence="7" type="ORF">I2F25_00610</name>
</gene>
<reference evidence="7 8" key="1">
    <citation type="submission" date="2019-08" db="EMBL/GenBank/DDBJ databases">
        <title>Five species of Acinetobacter isolated from floral nectar and animal pollinators.</title>
        <authorList>
            <person name="Hendry T.A."/>
        </authorList>
    </citation>
    <scope>NUCLEOTIDE SEQUENCE [LARGE SCALE GENOMIC DNA]</scope>
    <source>
        <strain evidence="7 8">MD18.27</strain>
    </source>
</reference>
<feature type="transmembrane region" description="Helical" evidence="6">
    <location>
        <begin position="410"/>
        <end position="433"/>
    </location>
</feature>
<keyword evidence="4 6" id="KW-1133">Transmembrane helix</keyword>
<evidence type="ECO:0000256" key="5">
    <source>
        <dbReference type="ARBA" id="ARBA00023136"/>
    </source>
</evidence>
<comment type="similarity">
    <text evidence="2">Belongs to the purine-cytosine permease (2.A.39) family.</text>
</comment>
<dbReference type="Gene3D" id="1.10.4160.10">
    <property type="entry name" value="Hydantoin permease"/>
    <property type="match status" value="1"/>
</dbReference>
<keyword evidence="3 6" id="KW-0812">Transmembrane</keyword>
<feature type="transmembrane region" description="Helical" evidence="6">
    <location>
        <begin position="301"/>
        <end position="325"/>
    </location>
</feature>
<name>A0ABU6DNX9_9GAMM</name>
<dbReference type="InterPro" id="IPR001248">
    <property type="entry name" value="Pur-cyt_permease"/>
</dbReference>
<feature type="transmembrane region" description="Helical" evidence="6">
    <location>
        <begin position="439"/>
        <end position="458"/>
    </location>
</feature>
<comment type="caution">
    <text evidence="7">The sequence shown here is derived from an EMBL/GenBank/DDBJ whole genome shotgun (WGS) entry which is preliminary data.</text>
</comment>
<comment type="subcellular location">
    <subcellularLocation>
        <location evidence="1">Membrane</location>
        <topology evidence="1">Multi-pass membrane protein</topology>
    </subcellularLocation>
</comment>
<dbReference type="Proteomes" id="UP001339883">
    <property type="component" value="Unassembled WGS sequence"/>
</dbReference>
<dbReference type="RefSeq" id="WP_325774228.1">
    <property type="nucleotide sequence ID" value="NZ_VTDN01000001.1"/>
</dbReference>
<feature type="transmembrane region" description="Helical" evidence="6">
    <location>
        <begin position="21"/>
        <end position="42"/>
    </location>
</feature>
<feature type="transmembrane region" description="Helical" evidence="6">
    <location>
        <begin position="144"/>
        <end position="166"/>
    </location>
</feature>
<dbReference type="PANTHER" id="PTHR30618:SF6">
    <property type="entry name" value="NCS1 FAMILY NUCLEOBASE:CATION SYMPORTER-1"/>
    <property type="match status" value="1"/>
</dbReference>
<keyword evidence="5 6" id="KW-0472">Membrane</keyword>
<dbReference type="CDD" id="cd11555">
    <property type="entry name" value="SLC-NCS1sbd_u1"/>
    <property type="match status" value="1"/>
</dbReference>
<evidence type="ECO:0000313" key="8">
    <source>
        <dbReference type="Proteomes" id="UP001339883"/>
    </source>
</evidence>
<proteinExistence type="inferred from homology"/>
<organism evidence="7 8">
    <name type="scientific">Acinetobacter pollinis</name>
    <dbReference type="NCBI Taxonomy" id="2605270"/>
    <lineage>
        <taxon>Bacteria</taxon>
        <taxon>Pseudomonadati</taxon>
        <taxon>Pseudomonadota</taxon>
        <taxon>Gammaproteobacteria</taxon>
        <taxon>Moraxellales</taxon>
        <taxon>Moraxellaceae</taxon>
        <taxon>Acinetobacter</taxon>
    </lineage>
</organism>
<dbReference type="EMBL" id="VTDN01000001">
    <property type="protein sequence ID" value="MEB5475565.1"/>
    <property type="molecule type" value="Genomic_DNA"/>
</dbReference>
<feature type="transmembrane region" description="Helical" evidence="6">
    <location>
        <begin position="178"/>
        <end position="195"/>
    </location>
</feature>
<protein>
    <submittedName>
        <fullName evidence="7">NCS1 family nucleobase:cation symporter-1</fullName>
    </submittedName>
</protein>
<evidence type="ECO:0000313" key="7">
    <source>
        <dbReference type="EMBL" id="MEB5475565.1"/>
    </source>
</evidence>
<dbReference type="Pfam" id="PF02133">
    <property type="entry name" value="Transp_cyt_pur"/>
    <property type="match status" value="1"/>
</dbReference>
<evidence type="ECO:0000256" key="3">
    <source>
        <dbReference type="ARBA" id="ARBA00022692"/>
    </source>
</evidence>
<evidence type="ECO:0000256" key="6">
    <source>
        <dbReference type="SAM" id="Phobius"/>
    </source>
</evidence>
<feature type="transmembrane region" description="Helical" evidence="6">
    <location>
        <begin position="54"/>
        <end position="75"/>
    </location>
</feature>
<feature type="transmembrane region" description="Helical" evidence="6">
    <location>
        <begin position="110"/>
        <end position="132"/>
    </location>
</feature>
<feature type="transmembrane region" description="Helical" evidence="6">
    <location>
        <begin position="257"/>
        <end position="281"/>
    </location>
</feature>